<feature type="region of interest" description="Disordered" evidence="1">
    <location>
        <begin position="163"/>
        <end position="217"/>
    </location>
</feature>
<accession>R8MEV8</accession>
<feature type="compositionally biased region" description="Pro residues" evidence="1">
    <location>
        <begin position="196"/>
        <end position="217"/>
    </location>
</feature>
<feature type="non-terminal residue" evidence="2">
    <location>
        <position position="217"/>
    </location>
</feature>
<dbReference type="HOGENOM" id="CLU_1247610_0_0_9"/>
<evidence type="ECO:0000313" key="2">
    <source>
        <dbReference type="EMBL" id="EOP32584.1"/>
    </source>
</evidence>
<dbReference type="RefSeq" id="WP_016121244.1">
    <property type="nucleotide sequence ID" value="NZ_KB976684.1"/>
</dbReference>
<name>R8MEV8_BACCX</name>
<comment type="caution">
    <text evidence="2">The sequence shown here is derived from an EMBL/GenBank/DDBJ whole genome shotgun (WGS) entry which is preliminary data.</text>
</comment>
<evidence type="ECO:0000256" key="1">
    <source>
        <dbReference type="SAM" id="MobiDB-lite"/>
    </source>
</evidence>
<protein>
    <submittedName>
        <fullName evidence="2">Uncharacterized protein</fullName>
    </submittedName>
</protein>
<dbReference type="PROSITE" id="PS51257">
    <property type="entry name" value="PROKAR_LIPOPROTEIN"/>
    <property type="match status" value="1"/>
</dbReference>
<dbReference type="Proteomes" id="UP000014020">
    <property type="component" value="Unassembled WGS sequence"/>
</dbReference>
<proteinExistence type="predicted"/>
<dbReference type="AlphaFoldDB" id="R8MEV8"/>
<reference evidence="3" key="1">
    <citation type="submission" date="2012-12" db="EMBL/GenBank/DDBJ databases">
        <title>The genome sequence of Bacillus cereus VD146.</title>
        <authorList>
            <consortium name="The Broad Institute Genome Sequencing Platform"/>
            <consortium name="The Broad Institute Genome Sequencing Center for Infectious Disease"/>
            <person name="Feldgarden M."/>
            <person name="Van der Auwera G.A."/>
            <person name="Mahillon J."/>
            <person name="Duprez V."/>
            <person name="Timmery S."/>
            <person name="Mattelet C."/>
            <person name="Dierick K."/>
            <person name="Sun M."/>
            <person name="Yu Z."/>
            <person name="Zhu L."/>
            <person name="Hu X."/>
            <person name="Shank E.B."/>
            <person name="Swiecicka I."/>
            <person name="Hansen B.M."/>
            <person name="Andrup L."/>
            <person name="Walker B."/>
            <person name="Young S.K."/>
            <person name="Zeng Q."/>
            <person name="Gargeya S."/>
            <person name="Fitzgerald M."/>
            <person name="Haas B."/>
            <person name="Abouelleil A."/>
            <person name="Alvarado L."/>
            <person name="Arachchi H.M."/>
            <person name="Berlin A.M."/>
            <person name="Chapman S.B."/>
            <person name="Dewar J."/>
            <person name="Goldberg J."/>
            <person name="Griggs A."/>
            <person name="Gujja S."/>
            <person name="Hansen M."/>
            <person name="Howarth C."/>
            <person name="Imamovic A."/>
            <person name="Larimer J."/>
            <person name="McCowan C."/>
            <person name="Murphy C."/>
            <person name="Neiman D."/>
            <person name="Pearson M."/>
            <person name="Priest M."/>
            <person name="Roberts A."/>
            <person name="Saif S."/>
            <person name="Shea T."/>
            <person name="Sisk P."/>
            <person name="Sykes S."/>
            <person name="Wortman J."/>
            <person name="Nusbaum C."/>
            <person name="Birren B."/>
        </authorList>
    </citation>
    <scope>NUCLEOTIDE SEQUENCE [LARGE SCALE GENOMIC DNA]</scope>
    <source>
        <strain evidence="3">VD146</strain>
    </source>
</reference>
<gene>
    <name evidence="2" type="ORF">IK1_05796</name>
</gene>
<sequence length="217" mass="23562">MSSTEGKNPKNVMMKKIGLTVAVTTLSLSTLSGCFGSDKKTSSKSTKKAVEKKEDKKKEEKKEEPKDTAKNEFEEVAEKAINADENDTVKSLAFLDEFDKKKDKKLIRDKEFENIAMDAKDKSDNNLLAVTNDGKNLVFVPDTLTPNDHTLIASIDPPKVIIPQPSPDAVITPPIVDDNKPIDPPITSGDGDKPVDPPVKPPVGPPVDPPVKPPVDP</sequence>
<dbReference type="EMBL" id="AHFE01000074">
    <property type="protein sequence ID" value="EOP32584.1"/>
    <property type="molecule type" value="Genomic_DNA"/>
</dbReference>
<organism evidence="2 3">
    <name type="scientific">Bacillus cereus (strain VD146)</name>
    <dbReference type="NCBI Taxonomy" id="1053236"/>
    <lineage>
        <taxon>Bacteria</taxon>
        <taxon>Bacillati</taxon>
        <taxon>Bacillota</taxon>
        <taxon>Bacilli</taxon>
        <taxon>Bacillales</taxon>
        <taxon>Bacillaceae</taxon>
        <taxon>Bacillus</taxon>
        <taxon>Bacillus cereus group</taxon>
    </lineage>
</organism>
<evidence type="ECO:0000313" key="3">
    <source>
        <dbReference type="Proteomes" id="UP000014020"/>
    </source>
</evidence>
<feature type="region of interest" description="Disordered" evidence="1">
    <location>
        <begin position="31"/>
        <end position="73"/>
    </location>
</feature>
<feature type="compositionally biased region" description="Basic and acidic residues" evidence="1">
    <location>
        <begin position="48"/>
        <end position="73"/>
    </location>
</feature>